<dbReference type="Pfam" id="PF01061">
    <property type="entry name" value="ABC2_membrane"/>
    <property type="match status" value="1"/>
</dbReference>
<gene>
    <name evidence="8" type="ORF">Ga0074812_124122</name>
</gene>
<dbReference type="PANTHER" id="PTHR43229:SF2">
    <property type="entry name" value="NODULATION PROTEIN J"/>
    <property type="match status" value="1"/>
</dbReference>
<dbReference type="GO" id="GO:0043190">
    <property type="term" value="C:ATP-binding cassette (ABC) transporter complex"/>
    <property type="evidence" value="ECO:0007669"/>
    <property type="project" value="InterPro"/>
</dbReference>
<sequence length="259" mass="27573">MSLAYAVTDSRIMVARCLRRSLRDPEAFFTALMLPIVLMLLFVYVFGGALNTGGRYVDYVVPGLIVLCAGFGAGTTAVSLATDMTNGIVDRFRSMPISGPSILIGQIVASLARNLIATALVIGVGLGVGWRPTTSGLRWLAAVAMIIFFVFALSWLAAAVGLLAGGPEAANSFTFVLMFIPYVSTAFVPARTMPTALRGFAEHQPFTPIIETMRGLWMGQTSTGVALGHEAWVAIAYCLGILVVSFAGASWLFRHRTAA</sequence>
<dbReference type="Proteomes" id="UP000198802">
    <property type="component" value="Unassembled WGS sequence"/>
</dbReference>
<dbReference type="EMBL" id="FAOZ01000024">
    <property type="protein sequence ID" value="CUU59097.1"/>
    <property type="molecule type" value="Genomic_DNA"/>
</dbReference>
<reference evidence="9" key="1">
    <citation type="submission" date="2015-11" db="EMBL/GenBank/DDBJ databases">
        <authorList>
            <person name="Varghese N."/>
        </authorList>
    </citation>
    <scope>NUCLEOTIDE SEQUENCE [LARGE SCALE GENOMIC DNA]</scope>
    <source>
        <strain evidence="9">DSM 45899</strain>
    </source>
</reference>
<evidence type="ECO:0000259" key="7">
    <source>
        <dbReference type="PROSITE" id="PS51012"/>
    </source>
</evidence>
<comment type="similarity">
    <text evidence="6">Belongs to the ABC-2 integral membrane protein family.</text>
</comment>
<evidence type="ECO:0000256" key="6">
    <source>
        <dbReference type="RuleBase" id="RU361157"/>
    </source>
</evidence>
<dbReference type="GO" id="GO:0140359">
    <property type="term" value="F:ABC-type transporter activity"/>
    <property type="evidence" value="ECO:0007669"/>
    <property type="project" value="InterPro"/>
</dbReference>
<comment type="subcellular location">
    <subcellularLocation>
        <location evidence="6">Cell membrane</location>
        <topology evidence="6">Multi-pass membrane protein</topology>
    </subcellularLocation>
    <subcellularLocation>
        <location evidence="1">Membrane</location>
        <topology evidence="1">Multi-pass membrane protein</topology>
    </subcellularLocation>
</comment>
<keyword evidence="6" id="KW-0813">Transport</keyword>
<dbReference type="AlphaFoldDB" id="A0A0S4QV41"/>
<dbReference type="PANTHER" id="PTHR43229">
    <property type="entry name" value="NODULATION PROTEIN J"/>
    <property type="match status" value="1"/>
</dbReference>
<evidence type="ECO:0000256" key="3">
    <source>
        <dbReference type="ARBA" id="ARBA00022989"/>
    </source>
</evidence>
<keyword evidence="3 6" id="KW-1133">Transmembrane helix</keyword>
<keyword evidence="9" id="KW-1185">Reference proteome</keyword>
<proteinExistence type="inferred from homology"/>
<evidence type="ECO:0000256" key="1">
    <source>
        <dbReference type="ARBA" id="ARBA00004141"/>
    </source>
</evidence>
<dbReference type="RefSeq" id="WP_091283062.1">
    <property type="nucleotide sequence ID" value="NZ_FAOZ01000024.1"/>
</dbReference>
<dbReference type="InterPro" id="IPR051784">
    <property type="entry name" value="Nod_factor_ABC_transporter"/>
</dbReference>
<dbReference type="InterPro" id="IPR047817">
    <property type="entry name" value="ABC2_TM_bact-type"/>
</dbReference>
<feature type="transmembrane region" description="Helical" evidence="6">
    <location>
        <begin position="59"/>
        <end position="81"/>
    </location>
</feature>
<dbReference type="PROSITE" id="PS51012">
    <property type="entry name" value="ABC_TM2"/>
    <property type="match status" value="1"/>
</dbReference>
<dbReference type="GO" id="GO:0046677">
    <property type="term" value="P:response to antibiotic"/>
    <property type="evidence" value="ECO:0007669"/>
    <property type="project" value="UniProtKB-KW"/>
</dbReference>
<keyword evidence="2 6" id="KW-0812">Transmembrane</keyword>
<accession>A0A0S4QV41</accession>
<feature type="domain" description="ABC transmembrane type-2" evidence="7">
    <location>
        <begin position="26"/>
        <end position="256"/>
    </location>
</feature>
<evidence type="ECO:0000313" key="9">
    <source>
        <dbReference type="Proteomes" id="UP000198802"/>
    </source>
</evidence>
<feature type="transmembrane region" description="Helical" evidence="6">
    <location>
        <begin position="170"/>
        <end position="190"/>
    </location>
</feature>
<dbReference type="InterPro" id="IPR000412">
    <property type="entry name" value="ABC_2_transport"/>
</dbReference>
<keyword evidence="5" id="KW-0046">Antibiotic resistance</keyword>
<dbReference type="PIRSF" id="PIRSF006648">
    <property type="entry name" value="DrrB"/>
    <property type="match status" value="1"/>
</dbReference>
<evidence type="ECO:0000256" key="2">
    <source>
        <dbReference type="ARBA" id="ARBA00022692"/>
    </source>
</evidence>
<feature type="transmembrane region" description="Helical" evidence="6">
    <location>
        <begin position="231"/>
        <end position="253"/>
    </location>
</feature>
<evidence type="ECO:0000256" key="5">
    <source>
        <dbReference type="ARBA" id="ARBA00023251"/>
    </source>
</evidence>
<keyword evidence="4 6" id="KW-0472">Membrane</keyword>
<organism evidence="8 9">
    <name type="scientific">Parafrankia irregularis</name>
    <dbReference type="NCBI Taxonomy" id="795642"/>
    <lineage>
        <taxon>Bacteria</taxon>
        <taxon>Bacillati</taxon>
        <taxon>Actinomycetota</taxon>
        <taxon>Actinomycetes</taxon>
        <taxon>Frankiales</taxon>
        <taxon>Frankiaceae</taxon>
        <taxon>Parafrankia</taxon>
    </lineage>
</organism>
<name>A0A0S4QV41_9ACTN</name>
<evidence type="ECO:0000313" key="8">
    <source>
        <dbReference type="EMBL" id="CUU59097.1"/>
    </source>
</evidence>
<feature type="transmembrane region" description="Helical" evidence="6">
    <location>
        <begin position="102"/>
        <end position="127"/>
    </location>
</feature>
<protein>
    <recommendedName>
        <fullName evidence="6">Transport permease protein</fullName>
    </recommendedName>
</protein>
<dbReference type="InterPro" id="IPR013525">
    <property type="entry name" value="ABC2_TM"/>
</dbReference>
<feature type="transmembrane region" description="Helical" evidence="6">
    <location>
        <begin position="27"/>
        <end position="47"/>
    </location>
</feature>
<evidence type="ECO:0000256" key="4">
    <source>
        <dbReference type="ARBA" id="ARBA00023136"/>
    </source>
</evidence>
<feature type="transmembrane region" description="Helical" evidence="6">
    <location>
        <begin position="139"/>
        <end position="163"/>
    </location>
</feature>
<keyword evidence="6" id="KW-1003">Cell membrane</keyword>